<feature type="region of interest" description="Disordered" evidence="1">
    <location>
        <begin position="1"/>
        <end position="33"/>
    </location>
</feature>
<evidence type="ECO:0000313" key="3">
    <source>
        <dbReference type="Proteomes" id="UP001054252"/>
    </source>
</evidence>
<accession>A0AAV5IF67</accession>
<organism evidence="2 3">
    <name type="scientific">Rubroshorea leprosula</name>
    <dbReference type="NCBI Taxonomy" id="152421"/>
    <lineage>
        <taxon>Eukaryota</taxon>
        <taxon>Viridiplantae</taxon>
        <taxon>Streptophyta</taxon>
        <taxon>Embryophyta</taxon>
        <taxon>Tracheophyta</taxon>
        <taxon>Spermatophyta</taxon>
        <taxon>Magnoliopsida</taxon>
        <taxon>eudicotyledons</taxon>
        <taxon>Gunneridae</taxon>
        <taxon>Pentapetalae</taxon>
        <taxon>rosids</taxon>
        <taxon>malvids</taxon>
        <taxon>Malvales</taxon>
        <taxon>Dipterocarpaceae</taxon>
        <taxon>Rubroshorea</taxon>
    </lineage>
</organism>
<dbReference type="AlphaFoldDB" id="A0AAV5IF67"/>
<dbReference type="Proteomes" id="UP001054252">
    <property type="component" value="Unassembled WGS sequence"/>
</dbReference>
<sequence length="88" mass="10273">MKGKKGKGEEVESKREKEKRLKKNNALPMGQKEVKIGRRNWKKDNWKFKKIGFLEAGSGYITNICDRNSVVYVLNSKCSGFSTFWWRA</sequence>
<evidence type="ECO:0000256" key="1">
    <source>
        <dbReference type="SAM" id="MobiDB-lite"/>
    </source>
</evidence>
<protein>
    <submittedName>
        <fullName evidence="2">Uncharacterized protein</fullName>
    </submittedName>
</protein>
<reference evidence="2 3" key="1">
    <citation type="journal article" date="2021" name="Commun. Biol.">
        <title>The genome of Shorea leprosula (Dipterocarpaceae) highlights the ecological relevance of drought in aseasonal tropical rainforests.</title>
        <authorList>
            <person name="Ng K.K.S."/>
            <person name="Kobayashi M.J."/>
            <person name="Fawcett J.A."/>
            <person name="Hatakeyama M."/>
            <person name="Paape T."/>
            <person name="Ng C.H."/>
            <person name="Ang C.C."/>
            <person name="Tnah L.H."/>
            <person name="Lee C.T."/>
            <person name="Nishiyama T."/>
            <person name="Sese J."/>
            <person name="O'Brien M.J."/>
            <person name="Copetti D."/>
            <person name="Mohd Noor M.I."/>
            <person name="Ong R.C."/>
            <person name="Putra M."/>
            <person name="Sireger I.Z."/>
            <person name="Indrioko S."/>
            <person name="Kosugi Y."/>
            <person name="Izuno A."/>
            <person name="Isagi Y."/>
            <person name="Lee S.L."/>
            <person name="Shimizu K.K."/>
        </authorList>
    </citation>
    <scope>NUCLEOTIDE SEQUENCE [LARGE SCALE GENOMIC DNA]</scope>
    <source>
        <strain evidence="2">214</strain>
    </source>
</reference>
<feature type="compositionally biased region" description="Basic and acidic residues" evidence="1">
    <location>
        <begin position="1"/>
        <end position="19"/>
    </location>
</feature>
<gene>
    <name evidence="2" type="ORF">SLEP1_g9555</name>
</gene>
<dbReference type="EMBL" id="BPVZ01000010">
    <property type="protein sequence ID" value="GKU96306.1"/>
    <property type="molecule type" value="Genomic_DNA"/>
</dbReference>
<keyword evidence="3" id="KW-1185">Reference proteome</keyword>
<evidence type="ECO:0000313" key="2">
    <source>
        <dbReference type="EMBL" id="GKU96306.1"/>
    </source>
</evidence>
<name>A0AAV5IF67_9ROSI</name>
<comment type="caution">
    <text evidence="2">The sequence shown here is derived from an EMBL/GenBank/DDBJ whole genome shotgun (WGS) entry which is preliminary data.</text>
</comment>
<proteinExistence type="predicted"/>